<dbReference type="Pfam" id="PF03732">
    <property type="entry name" value="Retrotrans_gag"/>
    <property type="match status" value="1"/>
</dbReference>
<evidence type="ECO:0000313" key="4">
    <source>
        <dbReference type="RefSeq" id="XP_020102104.1"/>
    </source>
</evidence>
<dbReference type="GeneID" id="109719724"/>
<proteinExistence type="predicted"/>
<reference evidence="3" key="1">
    <citation type="journal article" date="2015" name="Nat. Genet.">
        <title>The pineapple genome and the evolution of CAM photosynthesis.</title>
        <authorList>
            <person name="Ming R."/>
            <person name="VanBuren R."/>
            <person name="Wai C.M."/>
            <person name="Tang H."/>
            <person name="Schatz M.C."/>
            <person name="Bowers J.E."/>
            <person name="Lyons E."/>
            <person name="Wang M.L."/>
            <person name="Chen J."/>
            <person name="Biggers E."/>
            <person name="Zhang J."/>
            <person name="Huang L."/>
            <person name="Zhang L."/>
            <person name="Miao W."/>
            <person name="Zhang J."/>
            <person name="Ye Z."/>
            <person name="Miao C."/>
            <person name="Lin Z."/>
            <person name="Wang H."/>
            <person name="Zhou H."/>
            <person name="Yim W.C."/>
            <person name="Priest H.D."/>
            <person name="Zheng C."/>
            <person name="Woodhouse M."/>
            <person name="Edger P.P."/>
            <person name="Guyot R."/>
            <person name="Guo H.B."/>
            <person name="Guo H."/>
            <person name="Zheng G."/>
            <person name="Singh R."/>
            <person name="Sharma A."/>
            <person name="Min X."/>
            <person name="Zheng Y."/>
            <person name="Lee H."/>
            <person name="Gurtowski J."/>
            <person name="Sedlazeck F.J."/>
            <person name="Harkess A."/>
            <person name="McKain M.R."/>
            <person name="Liao Z."/>
            <person name="Fang J."/>
            <person name="Liu J."/>
            <person name="Zhang X."/>
            <person name="Zhang Q."/>
            <person name="Hu W."/>
            <person name="Qin Y."/>
            <person name="Wang K."/>
            <person name="Chen L.Y."/>
            <person name="Shirley N."/>
            <person name="Lin Y.R."/>
            <person name="Liu L.Y."/>
            <person name="Hernandez A.G."/>
            <person name="Wright C.L."/>
            <person name="Bulone V."/>
            <person name="Tuskan G.A."/>
            <person name="Heath K."/>
            <person name="Zee F."/>
            <person name="Moore P.H."/>
            <person name="Sunkar R."/>
            <person name="Leebens-Mack J.H."/>
            <person name="Mockler T."/>
            <person name="Bennetzen J.L."/>
            <person name="Freeling M."/>
            <person name="Sankoff D."/>
            <person name="Paterson A.H."/>
            <person name="Zhu X."/>
            <person name="Yang X."/>
            <person name="Smith J.A."/>
            <person name="Cushman J.C."/>
            <person name="Paull R.E."/>
            <person name="Yu Q."/>
        </authorList>
    </citation>
    <scope>NUCLEOTIDE SEQUENCE [LARGE SCALE GENOMIC DNA]</scope>
    <source>
        <strain evidence="3">cv. F153</strain>
    </source>
</reference>
<evidence type="ECO:0000259" key="2">
    <source>
        <dbReference type="Pfam" id="PF03732"/>
    </source>
</evidence>
<sequence length="238" mass="26706">MARQVAAVAAIVTKGRDPPAPSARLPNVAESVGIAAAPVAACPPPVCIPPMASGSSTLEAAAEEVERECGYTALTKFMKFHPPTFDGEVVDPWIVETWLATMETLFEDTYVLEQDKVHLAAHCLEKTVRVWWKRVKKDRSPNLSSIDWEEFRGLMFAEYFPDSDKRKMRKNFRKLKQVHAFKFCTFAEVLDRALWVEHGNACAREERETFEKDKGRKRLGGGSGGQSSFKKPVKYLKG</sequence>
<gene>
    <name evidence="4" type="primary">LOC109719724</name>
</gene>
<feature type="domain" description="Retrotransposon gag" evidence="2">
    <location>
        <begin position="119"/>
        <end position="188"/>
    </location>
</feature>
<accession>A0A6P5G144</accession>
<dbReference type="RefSeq" id="XP_020102104.1">
    <property type="nucleotide sequence ID" value="XM_020246515.1"/>
</dbReference>
<evidence type="ECO:0000313" key="3">
    <source>
        <dbReference type="Proteomes" id="UP000515123"/>
    </source>
</evidence>
<dbReference type="InterPro" id="IPR005162">
    <property type="entry name" value="Retrotrans_gag_dom"/>
</dbReference>
<organism evidence="3 4">
    <name type="scientific">Ananas comosus</name>
    <name type="common">Pineapple</name>
    <name type="synonym">Ananas ananas</name>
    <dbReference type="NCBI Taxonomy" id="4615"/>
    <lineage>
        <taxon>Eukaryota</taxon>
        <taxon>Viridiplantae</taxon>
        <taxon>Streptophyta</taxon>
        <taxon>Embryophyta</taxon>
        <taxon>Tracheophyta</taxon>
        <taxon>Spermatophyta</taxon>
        <taxon>Magnoliopsida</taxon>
        <taxon>Liliopsida</taxon>
        <taxon>Poales</taxon>
        <taxon>Bromeliaceae</taxon>
        <taxon>Bromelioideae</taxon>
        <taxon>Ananas</taxon>
    </lineage>
</organism>
<keyword evidence="3" id="KW-1185">Reference proteome</keyword>
<dbReference type="OrthoDB" id="786614at2759"/>
<dbReference type="Proteomes" id="UP000515123">
    <property type="component" value="Linkage group 13"/>
</dbReference>
<evidence type="ECO:0000256" key="1">
    <source>
        <dbReference type="SAM" id="MobiDB-lite"/>
    </source>
</evidence>
<dbReference type="AlphaFoldDB" id="A0A6P5G144"/>
<feature type="region of interest" description="Disordered" evidence="1">
    <location>
        <begin position="207"/>
        <end position="238"/>
    </location>
</feature>
<reference evidence="4" key="2">
    <citation type="submission" date="2025-08" db="UniProtKB">
        <authorList>
            <consortium name="RefSeq"/>
        </authorList>
    </citation>
    <scope>IDENTIFICATION</scope>
    <source>
        <tissue evidence="4">Leaf</tissue>
    </source>
</reference>
<name>A0A6P5G144_ANACO</name>
<protein>
    <submittedName>
        <fullName evidence="4">Uncharacterized protein LOC109719724</fullName>
    </submittedName>
</protein>